<proteinExistence type="predicted"/>
<dbReference type="EMBL" id="AP026801">
    <property type="protein sequence ID" value="BDR56469.1"/>
    <property type="molecule type" value="Genomic_DNA"/>
</dbReference>
<dbReference type="Gene3D" id="3.40.50.10170">
    <property type="match status" value="1"/>
</dbReference>
<organism evidence="3 4">
    <name type="scientific">Xylocopilactobacillus apis</name>
    <dbReference type="NCBI Taxonomy" id="2932183"/>
    <lineage>
        <taxon>Bacteria</taxon>
        <taxon>Bacillati</taxon>
        <taxon>Bacillota</taxon>
        <taxon>Bacilli</taxon>
        <taxon>Lactobacillales</taxon>
        <taxon>Lactobacillaceae</taxon>
        <taxon>Xylocopilactobacillus</taxon>
    </lineage>
</organism>
<dbReference type="SUPFAM" id="SSF82549">
    <property type="entry name" value="DAK1/DegV-like"/>
    <property type="match status" value="1"/>
</dbReference>
<keyword evidence="2" id="KW-0446">Lipid-binding</keyword>
<dbReference type="PANTHER" id="PTHR33434">
    <property type="entry name" value="DEGV DOMAIN-CONTAINING PROTEIN DR_1986-RELATED"/>
    <property type="match status" value="1"/>
</dbReference>
<dbReference type="InterPro" id="IPR043168">
    <property type="entry name" value="DegV_C"/>
</dbReference>
<gene>
    <name evidence="3" type="ORF">KIMC2_10310</name>
</gene>
<evidence type="ECO:0008006" key="5">
    <source>
        <dbReference type="Google" id="ProtNLM"/>
    </source>
</evidence>
<protein>
    <recommendedName>
        <fullName evidence="5">DegV family protein</fullName>
    </recommendedName>
</protein>
<name>A0AAU9CYJ4_9LACO</name>
<dbReference type="Proteomes" id="UP001321804">
    <property type="component" value="Chromosome"/>
</dbReference>
<accession>A0AAU9CYJ4</accession>
<dbReference type="KEGG" id="xak:KIMC2_10310"/>
<dbReference type="GO" id="GO:0008289">
    <property type="term" value="F:lipid binding"/>
    <property type="evidence" value="ECO:0007669"/>
    <property type="project" value="UniProtKB-KW"/>
</dbReference>
<dbReference type="PANTHER" id="PTHR33434:SF2">
    <property type="entry name" value="FATTY ACID-BINDING PROTEIN TM_1468"/>
    <property type="match status" value="1"/>
</dbReference>
<evidence type="ECO:0000313" key="4">
    <source>
        <dbReference type="Proteomes" id="UP001321804"/>
    </source>
</evidence>
<evidence type="ECO:0000313" key="3">
    <source>
        <dbReference type="EMBL" id="BDR56469.1"/>
    </source>
</evidence>
<dbReference type="RefSeq" id="WP_317698418.1">
    <property type="nucleotide sequence ID" value="NZ_AP026801.1"/>
</dbReference>
<comment type="function">
    <text evidence="1">May bind long-chain fatty acids, such as palmitate, and may play a role in lipid transport or fatty acid metabolism.</text>
</comment>
<dbReference type="NCBIfam" id="TIGR00762">
    <property type="entry name" value="DegV"/>
    <property type="match status" value="1"/>
</dbReference>
<dbReference type="Gene3D" id="3.30.1180.10">
    <property type="match status" value="1"/>
</dbReference>
<evidence type="ECO:0000256" key="1">
    <source>
        <dbReference type="ARBA" id="ARBA00003238"/>
    </source>
</evidence>
<keyword evidence="4" id="KW-1185">Reference proteome</keyword>
<reference evidence="3 4" key="1">
    <citation type="journal article" date="2023" name="Microbiol. Spectr.">
        <title>Symbiosis of Carpenter Bees with Uncharacterized Lactic Acid Bacteria Showing NAD Auxotrophy.</title>
        <authorList>
            <person name="Kawasaki S."/>
            <person name="Ozawa K."/>
            <person name="Mori T."/>
            <person name="Yamamoto A."/>
            <person name="Ito M."/>
            <person name="Ohkuma M."/>
            <person name="Sakamoto M."/>
            <person name="Matsutani M."/>
        </authorList>
    </citation>
    <scope>NUCLEOTIDE SEQUENCE [LARGE SCALE GENOMIC DNA]</scope>
    <source>
        <strain evidence="3 4">KimC2</strain>
    </source>
</reference>
<dbReference type="InterPro" id="IPR050270">
    <property type="entry name" value="DegV_domain_contain"/>
</dbReference>
<sequence length="296" mass="33395">MKIGLVTDSSSTLFPEEIKKYNIEVVSIPVEIGGKTYHEGEDISTAEFYDKLKTSKKLPKTSQPSIAETIDRYRKLADEGCDAIISIHITSTISGFVSNLKSELKSFKGPKVYVFDSWITVRLMGHLVLYAAKQIEKDGDQSDPEQIIDNLKKIRASIGEYFIVNDLQNLVKGGRLSNAGAFIGNVLKIKPLLTFDDDSHKIVAFEKVRSIKRANARIEELFQRDVSKLDYPIKVLVIQGNDEEEAERWMQNLKEKYPDFSYEISYFGPVVGTHLGDKSIGVTWLMDYDKVLLSGD</sequence>
<dbReference type="PROSITE" id="PS51482">
    <property type="entry name" value="DEGV"/>
    <property type="match status" value="1"/>
</dbReference>
<dbReference type="AlphaFoldDB" id="A0AAU9CYJ4"/>
<evidence type="ECO:0000256" key="2">
    <source>
        <dbReference type="ARBA" id="ARBA00023121"/>
    </source>
</evidence>
<dbReference type="InterPro" id="IPR003797">
    <property type="entry name" value="DegV"/>
</dbReference>
<dbReference type="Pfam" id="PF02645">
    <property type="entry name" value="DegV"/>
    <property type="match status" value="1"/>
</dbReference>